<dbReference type="RefSeq" id="WP_310025501.1">
    <property type="nucleotide sequence ID" value="NZ_JAVDVI010000005.1"/>
</dbReference>
<proteinExistence type="predicted"/>
<feature type="transmembrane region" description="Helical" evidence="1">
    <location>
        <begin position="6"/>
        <end position="22"/>
    </location>
</feature>
<organism evidence="2 3">
    <name type="scientific">Flavobacterium arsenatis</name>
    <dbReference type="NCBI Taxonomy" id="1484332"/>
    <lineage>
        <taxon>Bacteria</taxon>
        <taxon>Pseudomonadati</taxon>
        <taxon>Bacteroidota</taxon>
        <taxon>Flavobacteriia</taxon>
        <taxon>Flavobacteriales</taxon>
        <taxon>Flavobacteriaceae</taxon>
        <taxon>Flavobacterium</taxon>
    </lineage>
</organism>
<dbReference type="EMBL" id="JAVDVI010000005">
    <property type="protein sequence ID" value="MDR6967387.1"/>
    <property type="molecule type" value="Genomic_DNA"/>
</dbReference>
<keyword evidence="1" id="KW-1133">Transmembrane helix</keyword>
<evidence type="ECO:0000313" key="3">
    <source>
        <dbReference type="Proteomes" id="UP001255185"/>
    </source>
</evidence>
<feature type="transmembrane region" description="Helical" evidence="1">
    <location>
        <begin position="89"/>
        <end position="107"/>
    </location>
</feature>
<dbReference type="Proteomes" id="UP001255185">
    <property type="component" value="Unassembled WGS sequence"/>
</dbReference>
<evidence type="ECO:0000256" key="1">
    <source>
        <dbReference type="SAM" id="Phobius"/>
    </source>
</evidence>
<gene>
    <name evidence="2" type="ORF">J2X31_001398</name>
</gene>
<keyword evidence="3" id="KW-1185">Reference proteome</keyword>
<feature type="transmembrane region" description="Helical" evidence="1">
    <location>
        <begin position="179"/>
        <end position="197"/>
    </location>
</feature>
<comment type="caution">
    <text evidence="2">The sequence shown here is derived from an EMBL/GenBank/DDBJ whole genome shotgun (WGS) entry which is preliminary data.</text>
</comment>
<keyword evidence="1" id="KW-0472">Membrane</keyword>
<evidence type="ECO:0000313" key="2">
    <source>
        <dbReference type="EMBL" id="MDR6967387.1"/>
    </source>
</evidence>
<sequence>MQRYIADFNYLLLLINLVLLLSQFKKYNRTMRIFTFYMLVIAVIQLTTRYYSRNGLNNLFLSHFYFILQFVLLSLFYKTILPVISQKRSVVAGLFLCFIILGIQYYLNPSLFYTFNLLEIFITSFLILIYALFHFYNILAESKQYYYLNTGIFIYIFGSTVLFMSGDILSTIEPSYGKIIYTLNGFLYVVYQVYIFIEWRRIKKADSVIV</sequence>
<keyword evidence="1" id="KW-0812">Transmembrane</keyword>
<protein>
    <recommendedName>
        <fullName evidence="4">YhhN-like protein</fullName>
    </recommendedName>
</protein>
<accession>A0ABU1TPQ4</accession>
<name>A0ABU1TPQ4_9FLAO</name>
<feature type="transmembrane region" description="Helical" evidence="1">
    <location>
        <begin position="145"/>
        <end position="164"/>
    </location>
</feature>
<reference evidence="2 3" key="1">
    <citation type="submission" date="2023-07" db="EMBL/GenBank/DDBJ databases">
        <title>Sorghum-associated microbial communities from plants grown in Nebraska, USA.</title>
        <authorList>
            <person name="Schachtman D."/>
        </authorList>
    </citation>
    <scope>NUCLEOTIDE SEQUENCE [LARGE SCALE GENOMIC DNA]</scope>
    <source>
        <strain evidence="2 3">3773</strain>
    </source>
</reference>
<evidence type="ECO:0008006" key="4">
    <source>
        <dbReference type="Google" id="ProtNLM"/>
    </source>
</evidence>
<feature type="transmembrane region" description="Helical" evidence="1">
    <location>
        <begin position="34"/>
        <end position="52"/>
    </location>
</feature>
<feature type="transmembrane region" description="Helical" evidence="1">
    <location>
        <begin position="58"/>
        <end position="77"/>
    </location>
</feature>
<feature type="transmembrane region" description="Helical" evidence="1">
    <location>
        <begin position="113"/>
        <end position="133"/>
    </location>
</feature>